<evidence type="ECO:0000256" key="2">
    <source>
        <dbReference type="ARBA" id="ARBA00022617"/>
    </source>
</evidence>
<dbReference type="PANTHER" id="PTHR24282">
    <property type="entry name" value="CYTOCHROME P450 FAMILY MEMBER"/>
    <property type="match status" value="1"/>
</dbReference>
<keyword evidence="4" id="KW-0479">Metal-binding</keyword>
<dbReference type="PANTHER" id="PTHR24282:SF211">
    <property type="entry name" value="CYTOCHROME P450-RELATED"/>
    <property type="match status" value="1"/>
</dbReference>
<evidence type="ECO:0008006" key="11">
    <source>
        <dbReference type="Google" id="ProtNLM"/>
    </source>
</evidence>
<keyword evidence="5" id="KW-1133">Transmembrane helix</keyword>
<dbReference type="EMBL" id="MLYV02001351">
    <property type="protein sequence ID" value="PSR70451.1"/>
    <property type="molecule type" value="Genomic_DNA"/>
</dbReference>
<dbReference type="GO" id="GO:0005506">
    <property type="term" value="F:iron ion binding"/>
    <property type="evidence" value="ECO:0007669"/>
    <property type="project" value="InterPro"/>
</dbReference>
<evidence type="ECO:0000256" key="8">
    <source>
        <dbReference type="ARBA" id="ARBA00023136"/>
    </source>
</evidence>
<gene>
    <name evidence="9" type="ORF">PHLCEN_2v13702</name>
</gene>
<evidence type="ECO:0000313" key="9">
    <source>
        <dbReference type="EMBL" id="PSR70451.1"/>
    </source>
</evidence>
<keyword evidence="2" id="KW-0349">Heme</keyword>
<dbReference type="SUPFAM" id="SSF48264">
    <property type="entry name" value="Cytochrome P450"/>
    <property type="match status" value="1"/>
</dbReference>
<keyword evidence="8" id="KW-0472">Membrane</keyword>
<evidence type="ECO:0000313" key="10">
    <source>
        <dbReference type="Proteomes" id="UP000186601"/>
    </source>
</evidence>
<dbReference type="STRING" id="98765.A0A2R6NDQ1"/>
<dbReference type="OrthoDB" id="1470350at2759"/>
<reference evidence="9 10" key="1">
    <citation type="submission" date="2018-02" db="EMBL/GenBank/DDBJ databases">
        <title>Genome sequence of the basidiomycete white-rot fungus Phlebia centrifuga.</title>
        <authorList>
            <person name="Granchi Z."/>
            <person name="Peng M."/>
            <person name="de Vries R.P."/>
            <person name="Hilden K."/>
            <person name="Makela M.R."/>
            <person name="Grigoriev I."/>
            <person name="Riley R."/>
        </authorList>
    </citation>
    <scope>NUCLEOTIDE SEQUENCE [LARGE SCALE GENOMIC DNA]</scope>
    <source>
        <strain evidence="9 10">FBCC195</strain>
    </source>
</reference>
<evidence type="ECO:0000256" key="4">
    <source>
        <dbReference type="ARBA" id="ARBA00022723"/>
    </source>
</evidence>
<evidence type="ECO:0000256" key="7">
    <source>
        <dbReference type="ARBA" id="ARBA00023004"/>
    </source>
</evidence>
<dbReference type="GO" id="GO:0016705">
    <property type="term" value="F:oxidoreductase activity, acting on paired donors, with incorporation or reduction of molecular oxygen"/>
    <property type="evidence" value="ECO:0007669"/>
    <property type="project" value="InterPro"/>
</dbReference>
<dbReference type="InterPro" id="IPR036396">
    <property type="entry name" value="Cyt_P450_sf"/>
</dbReference>
<keyword evidence="10" id="KW-1185">Reference proteome</keyword>
<name>A0A2R6NDQ1_9APHY</name>
<dbReference type="GO" id="GO:0016020">
    <property type="term" value="C:membrane"/>
    <property type="evidence" value="ECO:0007669"/>
    <property type="project" value="UniProtKB-SubCell"/>
</dbReference>
<dbReference type="GO" id="GO:0020037">
    <property type="term" value="F:heme binding"/>
    <property type="evidence" value="ECO:0007669"/>
    <property type="project" value="InterPro"/>
</dbReference>
<evidence type="ECO:0000256" key="3">
    <source>
        <dbReference type="ARBA" id="ARBA00022692"/>
    </source>
</evidence>
<sequence>MVSSGHPGFRTLFSTFGALHGILFRYPVPGVSIGSFRNWYRKHADFEDFGVDIVSHVSVFPHVTTHLHVADPATMKEITSNRLRFLKPVEQYGALSFFGHNIVASEGEEWKRYRKVTAPAFSEPNNKLVWDETVRIMNGLFDDVWAGKDTIVSDHVVEFTLPIALFVIGAAGFGRRISWQDDLVVPPGHKMTFKDALHVASTDVIIKLICSDWVLKNAPFKRLNKCKAAYDELEQYMLEMIASRRTEEKKEERYDLFSSMLDASADDLDGGAKMTDGELLG</sequence>
<comment type="subcellular location">
    <subcellularLocation>
        <location evidence="1">Membrane</location>
    </subcellularLocation>
</comment>
<protein>
    <recommendedName>
        <fullName evidence="11">Cytochrome P450</fullName>
    </recommendedName>
</protein>
<keyword evidence="3" id="KW-0812">Transmembrane</keyword>
<dbReference type="InterPro" id="IPR001128">
    <property type="entry name" value="Cyt_P450"/>
</dbReference>
<dbReference type="AlphaFoldDB" id="A0A2R6NDQ1"/>
<dbReference type="InterPro" id="IPR050665">
    <property type="entry name" value="Cytochrome_P450_Monooxygen"/>
</dbReference>
<accession>A0A2R6NDQ1</accession>
<comment type="caution">
    <text evidence="9">The sequence shown here is derived from an EMBL/GenBank/DDBJ whole genome shotgun (WGS) entry which is preliminary data.</text>
</comment>
<dbReference type="GO" id="GO:0004497">
    <property type="term" value="F:monooxygenase activity"/>
    <property type="evidence" value="ECO:0007669"/>
    <property type="project" value="InterPro"/>
</dbReference>
<keyword evidence="6" id="KW-0560">Oxidoreductase</keyword>
<evidence type="ECO:0000256" key="1">
    <source>
        <dbReference type="ARBA" id="ARBA00004370"/>
    </source>
</evidence>
<organism evidence="9 10">
    <name type="scientific">Hermanssonia centrifuga</name>
    <dbReference type="NCBI Taxonomy" id="98765"/>
    <lineage>
        <taxon>Eukaryota</taxon>
        <taxon>Fungi</taxon>
        <taxon>Dikarya</taxon>
        <taxon>Basidiomycota</taxon>
        <taxon>Agaricomycotina</taxon>
        <taxon>Agaricomycetes</taxon>
        <taxon>Polyporales</taxon>
        <taxon>Meruliaceae</taxon>
        <taxon>Hermanssonia</taxon>
    </lineage>
</organism>
<evidence type="ECO:0000256" key="6">
    <source>
        <dbReference type="ARBA" id="ARBA00023002"/>
    </source>
</evidence>
<dbReference type="Pfam" id="PF00067">
    <property type="entry name" value="p450"/>
    <property type="match status" value="1"/>
</dbReference>
<evidence type="ECO:0000256" key="5">
    <source>
        <dbReference type="ARBA" id="ARBA00022989"/>
    </source>
</evidence>
<proteinExistence type="predicted"/>
<keyword evidence="7" id="KW-0408">Iron</keyword>
<dbReference type="Proteomes" id="UP000186601">
    <property type="component" value="Unassembled WGS sequence"/>
</dbReference>
<dbReference type="Gene3D" id="1.10.630.10">
    <property type="entry name" value="Cytochrome P450"/>
    <property type="match status" value="1"/>
</dbReference>